<accession>A0A4R0RG13</accession>
<comment type="caution">
    <text evidence="2">The sequence shown here is derived from an EMBL/GenBank/DDBJ whole genome shotgun (WGS) entry which is preliminary data.</text>
</comment>
<evidence type="ECO:0000256" key="1">
    <source>
        <dbReference type="SAM" id="MobiDB-lite"/>
    </source>
</evidence>
<dbReference type="AlphaFoldDB" id="A0A4R0RG13"/>
<dbReference type="EMBL" id="RWJN01000107">
    <property type="protein sequence ID" value="TCD67171.1"/>
    <property type="molecule type" value="Genomic_DNA"/>
</dbReference>
<organism evidence="2 3">
    <name type="scientific">Steccherinum ochraceum</name>
    <dbReference type="NCBI Taxonomy" id="92696"/>
    <lineage>
        <taxon>Eukaryota</taxon>
        <taxon>Fungi</taxon>
        <taxon>Dikarya</taxon>
        <taxon>Basidiomycota</taxon>
        <taxon>Agaricomycotina</taxon>
        <taxon>Agaricomycetes</taxon>
        <taxon>Polyporales</taxon>
        <taxon>Steccherinaceae</taxon>
        <taxon>Steccherinum</taxon>
    </lineage>
</organism>
<gene>
    <name evidence="2" type="ORF">EIP91_000397</name>
</gene>
<sequence length="160" mass="17857">MSDLLSISLFQLLSVLSFLTSVVAVFRMGAGFHRLQQFKFDSGAPATVSQPVTRPWSWSGLPTVSFSINALIGEDEEVQRDAERELSVPSYSAGTELVRMNWRAEKSMSTLPPLSYAQPPLSMAKLIMSRHTHRKPYRIPRRSYGSSRPTASSRLTQPVV</sequence>
<proteinExistence type="predicted"/>
<reference evidence="2 3" key="1">
    <citation type="submission" date="2018-11" db="EMBL/GenBank/DDBJ databases">
        <title>Genome assembly of Steccherinum ochraceum LE-BIN_3174, the white-rot fungus of the Steccherinaceae family (The Residual Polyporoid clade, Polyporales, Basidiomycota).</title>
        <authorList>
            <person name="Fedorova T.V."/>
            <person name="Glazunova O.A."/>
            <person name="Landesman E.O."/>
            <person name="Moiseenko K.V."/>
            <person name="Psurtseva N.V."/>
            <person name="Savinova O.S."/>
            <person name="Shakhova N.V."/>
            <person name="Tyazhelova T.V."/>
            <person name="Vasina D.V."/>
        </authorList>
    </citation>
    <scope>NUCLEOTIDE SEQUENCE [LARGE SCALE GENOMIC DNA]</scope>
    <source>
        <strain evidence="2 3">LE-BIN_3174</strain>
    </source>
</reference>
<evidence type="ECO:0000313" key="2">
    <source>
        <dbReference type="EMBL" id="TCD67171.1"/>
    </source>
</evidence>
<dbReference type="OrthoDB" id="2791511at2759"/>
<keyword evidence="3" id="KW-1185">Reference proteome</keyword>
<protein>
    <submittedName>
        <fullName evidence="2">Uncharacterized protein</fullName>
    </submittedName>
</protein>
<name>A0A4R0RG13_9APHY</name>
<feature type="region of interest" description="Disordered" evidence="1">
    <location>
        <begin position="137"/>
        <end position="160"/>
    </location>
</feature>
<evidence type="ECO:0000313" key="3">
    <source>
        <dbReference type="Proteomes" id="UP000292702"/>
    </source>
</evidence>
<feature type="compositionally biased region" description="Polar residues" evidence="1">
    <location>
        <begin position="144"/>
        <end position="160"/>
    </location>
</feature>
<dbReference type="Proteomes" id="UP000292702">
    <property type="component" value="Unassembled WGS sequence"/>
</dbReference>